<dbReference type="PANTHER" id="PTHR35797">
    <property type="entry name" value="PROTEASE-RELATED"/>
    <property type="match status" value="1"/>
</dbReference>
<dbReference type="InterPro" id="IPR042150">
    <property type="entry name" value="MmRce1-like"/>
</dbReference>
<dbReference type="RefSeq" id="WP_253867755.1">
    <property type="nucleotide sequence ID" value="NZ_BAABHM010000011.1"/>
</dbReference>
<comment type="caution">
    <text evidence="3">The sequence shown here is derived from an EMBL/GenBank/DDBJ whole genome shotgun (WGS) entry which is preliminary data.</text>
</comment>
<evidence type="ECO:0000313" key="3">
    <source>
        <dbReference type="EMBL" id="GAA4703794.1"/>
    </source>
</evidence>
<keyword evidence="4" id="KW-1185">Reference proteome</keyword>
<feature type="transmembrane region" description="Helical" evidence="1">
    <location>
        <begin position="239"/>
        <end position="257"/>
    </location>
</feature>
<feature type="transmembrane region" description="Helical" evidence="1">
    <location>
        <begin position="63"/>
        <end position="86"/>
    </location>
</feature>
<keyword evidence="1" id="KW-0812">Transmembrane</keyword>
<evidence type="ECO:0000259" key="2">
    <source>
        <dbReference type="Pfam" id="PF02517"/>
    </source>
</evidence>
<reference evidence="4" key="1">
    <citation type="journal article" date="2019" name="Int. J. Syst. Evol. Microbiol.">
        <title>The Global Catalogue of Microorganisms (GCM) 10K type strain sequencing project: providing services to taxonomists for standard genome sequencing and annotation.</title>
        <authorList>
            <consortium name="The Broad Institute Genomics Platform"/>
            <consortium name="The Broad Institute Genome Sequencing Center for Infectious Disease"/>
            <person name="Wu L."/>
            <person name="Ma J."/>
        </authorList>
    </citation>
    <scope>NUCLEOTIDE SEQUENCE [LARGE SCALE GENOMIC DNA]</scope>
    <source>
        <strain evidence="4">JCM 17975</strain>
    </source>
</reference>
<keyword evidence="1" id="KW-1133">Transmembrane helix</keyword>
<feature type="transmembrane region" description="Helical" evidence="1">
    <location>
        <begin position="263"/>
        <end position="282"/>
    </location>
</feature>
<feature type="transmembrane region" description="Helical" evidence="1">
    <location>
        <begin position="206"/>
        <end position="227"/>
    </location>
</feature>
<dbReference type="Proteomes" id="UP001500843">
    <property type="component" value="Unassembled WGS sequence"/>
</dbReference>
<accession>A0ABP8X9W4</accession>
<feature type="transmembrane region" description="Helical" evidence="1">
    <location>
        <begin position="106"/>
        <end position="127"/>
    </location>
</feature>
<evidence type="ECO:0000313" key="4">
    <source>
        <dbReference type="Proteomes" id="UP001500843"/>
    </source>
</evidence>
<organism evidence="3 4">
    <name type="scientific">Promicromonospora umidemergens</name>
    <dbReference type="NCBI Taxonomy" id="629679"/>
    <lineage>
        <taxon>Bacteria</taxon>
        <taxon>Bacillati</taxon>
        <taxon>Actinomycetota</taxon>
        <taxon>Actinomycetes</taxon>
        <taxon>Micrococcales</taxon>
        <taxon>Promicromonosporaceae</taxon>
        <taxon>Promicromonospora</taxon>
    </lineage>
</organism>
<dbReference type="PANTHER" id="PTHR35797:SF1">
    <property type="entry name" value="PROTEASE"/>
    <property type="match status" value="1"/>
</dbReference>
<feature type="transmembrane region" description="Helical" evidence="1">
    <location>
        <begin position="23"/>
        <end position="43"/>
    </location>
</feature>
<feature type="transmembrane region" description="Helical" evidence="1">
    <location>
        <begin position="133"/>
        <end position="152"/>
    </location>
</feature>
<proteinExistence type="predicted"/>
<keyword evidence="1" id="KW-0472">Membrane</keyword>
<dbReference type="EMBL" id="BAABHM010000011">
    <property type="protein sequence ID" value="GAA4703794.1"/>
    <property type="molecule type" value="Genomic_DNA"/>
</dbReference>
<dbReference type="InterPro" id="IPR003675">
    <property type="entry name" value="Rce1/LyrA-like_dom"/>
</dbReference>
<evidence type="ECO:0000256" key="1">
    <source>
        <dbReference type="SAM" id="Phobius"/>
    </source>
</evidence>
<feature type="transmembrane region" description="Helical" evidence="1">
    <location>
        <begin position="173"/>
        <end position="194"/>
    </location>
</feature>
<feature type="domain" description="CAAX prenyl protease 2/Lysostaphin resistance protein A-like" evidence="2">
    <location>
        <begin position="143"/>
        <end position="245"/>
    </location>
</feature>
<name>A0ABP8X9W4_9MICO</name>
<gene>
    <name evidence="3" type="ORF">GCM10023198_26580</name>
</gene>
<protein>
    <submittedName>
        <fullName evidence="3">Type II CAAX endopeptidase family protein</fullName>
    </submittedName>
</protein>
<dbReference type="Pfam" id="PF02517">
    <property type="entry name" value="Rce1-like"/>
    <property type="match status" value="1"/>
</dbReference>
<sequence>MSVIAPAEAPGRGLRALIERRPVTVFFVLANLASWIAWTPYILSQHGLGVLDISFPGGGLGSQLLGVLPGAYLGPIASAFLVTAVADGRAGLREWAGRLWRWRVSWRWYAGILLGVPAVFVVSTVFVGGEAQVPPVLVLAAYVPGLLLQMITTGLAEEPGWRDFALPRLQRKVGPLGTAAIVGPLWGVWHLPLFLTEWGGYPDAAWYRPIEFVVVCVMFNIVMMWVFNRTGQSLPMAMLFHVSINNFASVVWSSVFPGLHGDYIQHALLLGSSVVAGALLVATRGRLGYHPDDTVPGVGRSTAGQALVAHR</sequence>